<comment type="caution">
    <text evidence="5">The sequence shown here is derived from an EMBL/GenBank/DDBJ whole genome shotgun (WGS) entry which is preliminary data.</text>
</comment>
<reference evidence="5 6" key="1">
    <citation type="submission" date="2023-08" db="EMBL/GenBank/DDBJ databases">
        <title>Black Yeasts Isolated from many extreme environments.</title>
        <authorList>
            <person name="Coleine C."/>
            <person name="Stajich J.E."/>
            <person name="Selbmann L."/>
        </authorList>
    </citation>
    <scope>NUCLEOTIDE SEQUENCE [LARGE SCALE GENOMIC DNA]</scope>
    <source>
        <strain evidence="5 6">CCFEE 5885</strain>
    </source>
</reference>
<dbReference type="PROSITE" id="PS50005">
    <property type="entry name" value="TPR"/>
    <property type="match status" value="2"/>
</dbReference>
<dbReference type="PANTHER" id="PTHR14027">
    <property type="entry name" value="RNA POLYMERASE-ASSOCIATED PROTEIN CTR9"/>
    <property type="match status" value="1"/>
</dbReference>
<proteinExistence type="predicted"/>
<evidence type="ECO:0000256" key="1">
    <source>
        <dbReference type="ARBA" id="ARBA00022737"/>
    </source>
</evidence>
<feature type="repeat" description="TPR" evidence="3">
    <location>
        <begin position="857"/>
        <end position="890"/>
    </location>
</feature>
<organism evidence="5 6">
    <name type="scientific">Lithohypha guttulata</name>
    <dbReference type="NCBI Taxonomy" id="1690604"/>
    <lineage>
        <taxon>Eukaryota</taxon>
        <taxon>Fungi</taxon>
        <taxon>Dikarya</taxon>
        <taxon>Ascomycota</taxon>
        <taxon>Pezizomycotina</taxon>
        <taxon>Eurotiomycetes</taxon>
        <taxon>Chaetothyriomycetidae</taxon>
        <taxon>Chaetothyriales</taxon>
        <taxon>Trichomeriaceae</taxon>
        <taxon>Lithohypha</taxon>
    </lineage>
</organism>
<evidence type="ECO:0000256" key="4">
    <source>
        <dbReference type="SAM" id="MobiDB-lite"/>
    </source>
</evidence>
<feature type="compositionally biased region" description="Basic and acidic residues" evidence="4">
    <location>
        <begin position="1208"/>
        <end position="1219"/>
    </location>
</feature>
<feature type="compositionally biased region" description="Basic residues" evidence="4">
    <location>
        <begin position="1194"/>
        <end position="1207"/>
    </location>
</feature>
<dbReference type="SUPFAM" id="SSF48452">
    <property type="entry name" value="TPR-like"/>
    <property type="match status" value="2"/>
</dbReference>
<feature type="compositionally biased region" description="Acidic residues" evidence="4">
    <location>
        <begin position="1263"/>
        <end position="1273"/>
    </location>
</feature>
<name>A0ABR0KIP3_9EURO</name>
<feature type="compositionally biased region" description="Acidic residues" evidence="4">
    <location>
        <begin position="1156"/>
        <end position="1169"/>
    </location>
</feature>
<keyword evidence="6" id="KW-1185">Reference proteome</keyword>
<dbReference type="InterPro" id="IPR019734">
    <property type="entry name" value="TPR_rpt"/>
</dbReference>
<accession>A0ABR0KIP3</accession>
<dbReference type="Gene3D" id="1.25.40.10">
    <property type="entry name" value="Tetratricopeptide repeat domain"/>
    <property type="match status" value="3"/>
</dbReference>
<evidence type="ECO:0000256" key="2">
    <source>
        <dbReference type="ARBA" id="ARBA00022803"/>
    </source>
</evidence>
<dbReference type="SMART" id="SM00028">
    <property type="entry name" value="TPR"/>
    <property type="match status" value="8"/>
</dbReference>
<keyword evidence="2 3" id="KW-0802">TPR repeat</keyword>
<sequence>MENDASISPIRTLGLLFKHAIDDFGTCSNPKGKSEGEGEGEQKMAAAATNGISDTAMNGNGDYDPLAKYTRWHNFPIAMDIPIGDAGEEVELNLQDLDEPTELCQLLENEKVDRKFWVAVALAYARKGLLDYAIEVLRQGSHVFARSSSKDKLSLLGCMSWMYLLKSRHAPRTVGEGQDPAEVKTKEHYLREATNVMNEATRINPAHPPLYLTRGVLNLLRAALATSTKTGPGAENERSDALNQALKCFDEAGKLSNQRNLLALMGRARSLYLLKRYSQALTTYQQVLAKMPDLSDPDPRIGIGACFWQMGYHDQAKNAWERALTLNPKSNIAHTLLGIYNLRESSKYSSDDRQFQTLYTKAIQVHLKTAYGLERNCALTNAIFSTYFLNSRRFDTVDPLSKKAVEQTDVNAVASDAWFVRARKEHVSGNVQLANDAYNRADQARGGQNAGYFPAKFGLIQLMIESGDLQNAKFRLEKLFERSKAIEVMTLLGCIYAEETFAALKANPKEDKANDVRKAVRMLETVRKNWKDEKAKVKTKPDSAVLLYLAQLYEIDNPLESEKCLAEVENLQRQAIADENDFDPAAEDFNELIQEQMPPSLHNNIGCFYYRDEAFEQALQRFEIALNATLKLHEKQAEEKQKAEEAGESTTDLDQADTDALVTTISYNLARTQEALGQREAAIRTYEGLLSKRHSDYSDASARLAYIALVESPQDQGPKKMKAMYDADYSHPEVRALMGWYFHSSKKRTANVGEDQEFRHYKHTLQGYDKHDLYSLVGMGNIHLTIARDMPRNSESEKEKRSKMYQKAYEFFDKALQLDPRNAFAAQGVAVALCDDKKSYSDALQILVKIKDTVRDASVFQNLGHVYCETKQYSRSIENYETALKKQVQARKAKADFQKSTLNGDTADEEKINGVNGSARAEPDHASDASLLSCLSRVWLLRGKTDKSILSHTTSLDLMKRALATQPDSPHLRFNVAFIQFQIVQLVNSLPETQRTLEDLLAARAGLEQAIETFEAVAQSPQPPYPKPLLEQRAAMSRGTMMKQIERATQQQESYERANSEKLAEAKRRREEELKARDAAAARRREEEEAREADIRKKREQFMEEAAAKAEEFRQAALIREAAEYTTDEDTGERVKRQKKKGAGGGRSRKRKQRDDEDGFIEHDDENDSDASHGGARDRTPLSGTDEDANREKPSKKKRKLERKAPRKERPSAKKEKQGKFKSQAVVVDSDESEEEAVATPKGGSRSASEAPGNVPTAGAGAGDEDGDGDVSMDEPSRPAPRPRKQARLIADEDEDDDEDAEAPPASSTIKSAARVVDDEDDE</sequence>
<dbReference type="Proteomes" id="UP001345013">
    <property type="component" value="Unassembled WGS sequence"/>
</dbReference>
<gene>
    <name evidence="5" type="primary">CTR9</name>
    <name evidence="5" type="ORF">LTR24_002230</name>
</gene>
<dbReference type="PANTHER" id="PTHR14027:SF2">
    <property type="entry name" value="RNA POLYMERASE-ASSOCIATED PROTEIN CTR9 HOMOLOG"/>
    <property type="match status" value="1"/>
</dbReference>
<dbReference type="InterPro" id="IPR011990">
    <property type="entry name" value="TPR-like_helical_dom_sf"/>
</dbReference>
<feature type="compositionally biased region" description="Acidic residues" evidence="4">
    <location>
        <begin position="1292"/>
        <end position="1302"/>
    </location>
</feature>
<protein>
    <submittedName>
        <fullName evidence="5">Protein required for normal CLN1 and CLN2 G1 cyclin expression</fullName>
    </submittedName>
</protein>
<dbReference type="Pfam" id="PF13181">
    <property type="entry name" value="TPR_8"/>
    <property type="match status" value="1"/>
</dbReference>
<feature type="region of interest" description="Disordered" evidence="4">
    <location>
        <begin position="1123"/>
        <end position="1323"/>
    </location>
</feature>
<dbReference type="EMBL" id="JAVRRG010000018">
    <property type="protein sequence ID" value="KAK5097361.1"/>
    <property type="molecule type" value="Genomic_DNA"/>
</dbReference>
<evidence type="ECO:0000313" key="5">
    <source>
        <dbReference type="EMBL" id="KAK5097361.1"/>
    </source>
</evidence>
<evidence type="ECO:0000313" key="6">
    <source>
        <dbReference type="Proteomes" id="UP001345013"/>
    </source>
</evidence>
<feature type="compositionally biased region" description="Basic and acidic residues" evidence="4">
    <location>
        <begin position="1054"/>
        <end position="1093"/>
    </location>
</feature>
<dbReference type="InterPro" id="IPR031101">
    <property type="entry name" value="Ctr9"/>
</dbReference>
<dbReference type="Pfam" id="PF13176">
    <property type="entry name" value="TPR_7"/>
    <property type="match status" value="1"/>
</dbReference>
<feature type="compositionally biased region" description="Basic residues" evidence="4">
    <location>
        <begin position="1136"/>
        <end position="1152"/>
    </location>
</feature>
<feature type="region of interest" description="Disordered" evidence="4">
    <location>
        <begin position="1048"/>
        <end position="1093"/>
    </location>
</feature>
<evidence type="ECO:0000256" key="3">
    <source>
        <dbReference type="PROSITE-ProRule" id="PRU00339"/>
    </source>
</evidence>
<keyword evidence="1" id="KW-0677">Repeat</keyword>
<feature type="repeat" description="TPR" evidence="3">
    <location>
        <begin position="297"/>
        <end position="330"/>
    </location>
</feature>